<feature type="domain" description="ABC transporter" evidence="3">
    <location>
        <begin position="5"/>
        <end position="196"/>
    </location>
</feature>
<evidence type="ECO:0000259" key="3">
    <source>
        <dbReference type="PROSITE" id="PS50893"/>
    </source>
</evidence>
<proteinExistence type="inferred from homology"/>
<comment type="similarity">
    <text evidence="1">Belongs to the ABC transporter superfamily.</text>
</comment>
<dbReference type="Proteomes" id="UP000346772">
    <property type="component" value="Unassembled WGS sequence"/>
</dbReference>
<dbReference type="InterPro" id="IPR027417">
    <property type="entry name" value="P-loop_NTPase"/>
</dbReference>
<dbReference type="EMBL" id="CAADAT010000014">
    <property type="protein sequence ID" value="VFD54921.1"/>
    <property type="molecule type" value="Genomic_DNA"/>
</dbReference>
<evidence type="ECO:0000313" key="5">
    <source>
        <dbReference type="Proteomes" id="UP000346772"/>
    </source>
</evidence>
<evidence type="ECO:0000256" key="2">
    <source>
        <dbReference type="ARBA" id="ARBA00022448"/>
    </source>
</evidence>
<reference evidence="4 5" key="1">
    <citation type="submission" date="2019-02" db="EMBL/GenBank/DDBJ databases">
        <authorList>
            <consortium name="Pathogen Informatics"/>
        </authorList>
    </citation>
    <scope>NUCLEOTIDE SEQUENCE [LARGE SCALE GENOMIC DNA]</scope>
    <source>
        <strain evidence="4 5">078GUE027</strain>
    </source>
</reference>
<dbReference type="InterPro" id="IPR003439">
    <property type="entry name" value="ABC_transporter-like_ATP-bd"/>
</dbReference>
<evidence type="ECO:0000313" key="4">
    <source>
        <dbReference type="EMBL" id="VFD54921.1"/>
    </source>
</evidence>
<dbReference type="PANTHER" id="PTHR43335:SF8">
    <property type="entry name" value="ABC TRANSPORTER, ATP-BINDING PROTEIN"/>
    <property type="match status" value="1"/>
</dbReference>
<sequence length="197" mass="22832">MNYTIEPTQLNKMYKDKAVINNINIHVRKEVIYGFVVQNRAGKSTVMKMLLNLTKSNSGEIIIFGKKLEETDFEMLKKISTIIENTYFYENLTDKQNLDLHCEYMGYYNKEHISEILKCVGLSKQSSKKVSKYFLGIKQCLLIARAILTKPELLILDESINALDPEGIREMRELFNKLNTDYITTIFTSSHILSEVE</sequence>
<dbReference type="RefSeq" id="WP_003418137.1">
    <property type="nucleotide sequence ID" value="NZ_BEHB01000015.1"/>
</dbReference>
<dbReference type="GO" id="GO:0016887">
    <property type="term" value="F:ATP hydrolysis activity"/>
    <property type="evidence" value="ECO:0007669"/>
    <property type="project" value="InterPro"/>
</dbReference>
<name>A0AAX3H153_CLODI</name>
<keyword evidence="4" id="KW-0067">ATP-binding</keyword>
<keyword evidence="4" id="KW-0547">Nucleotide-binding</keyword>
<dbReference type="AlphaFoldDB" id="A0AAX3H153"/>
<protein>
    <submittedName>
        <fullName evidence="4">Lantibiotic ABC transporter ATP-binding protein</fullName>
    </submittedName>
</protein>
<evidence type="ECO:0000256" key="1">
    <source>
        <dbReference type="ARBA" id="ARBA00005417"/>
    </source>
</evidence>
<dbReference type="PANTHER" id="PTHR43335">
    <property type="entry name" value="ABC TRANSPORTER, ATP-BINDING PROTEIN"/>
    <property type="match status" value="1"/>
</dbReference>
<keyword evidence="2" id="KW-0813">Transport</keyword>
<dbReference type="Gene3D" id="3.40.50.300">
    <property type="entry name" value="P-loop containing nucleotide triphosphate hydrolases"/>
    <property type="match status" value="1"/>
</dbReference>
<dbReference type="PROSITE" id="PS50893">
    <property type="entry name" value="ABC_TRANSPORTER_2"/>
    <property type="match status" value="1"/>
</dbReference>
<comment type="caution">
    <text evidence="4">The sequence shown here is derived from an EMBL/GenBank/DDBJ whole genome shotgun (WGS) entry which is preliminary data.</text>
</comment>
<dbReference type="Pfam" id="PF00005">
    <property type="entry name" value="ABC_tran"/>
    <property type="match status" value="1"/>
</dbReference>
<organism evidence="4 5">
    <name type="scientific">Clostridioides difficile</name>
    <name type="common">Peptoclostridium difficile</name>
    <dbReference type="NCBI Taxonomy" id="1496"/>
    <lineage>
        <taxon>Bacteria</taxon>
        <taxon>Bacillati</taxon>
        <taxon>Bacillota</taxon>
        <taxon>Clostridia</taxon>
        <taxon>Peptostreptococcales</taxon>
        <taxon>Peptostreptococcaceae</taxon>
        <taxon>Clostridioides</taxon>
    </lineage>
</organism>
<accession>A0AAX3H153</accession>
<dbReference type="SUPFAM" id="SSF52540">
    <property type="entry name" value="P-loop containing nucleoside triphosphate hydrolases"/>
    <property type="match status" value="1"/>
</dbReference>
<dbReference type="GO" id="GO:0005524">
    <property type="term" value="F:ATP binding"/>
    <property type="evidence" value="ECO:0007669"/>
    <property type="project" value="UniProtKB-KW"/>
</dbReference>
<gene>
    <name evidence="4" type="primary">ybhF_4</name>
    <name evidence="4" type="ORF">SAMEA1710456_02418</name>
</gene>